<organism evidence="3 4">
    <name type="scientific">Punica granatum</name>
    <name type="common">Pomegranate</name>
    <dbReference type="NCBI Taxonomy" id="22663"/>
    <lineage>
        <taxon>Eukaryota</taxon>
        <taxon>Viridiplantae</taxon>
        <taxon>Streptophyta</taxon>
        <taxon>Embryophyta</taxon>
        <taxon>Tracheophyta</taxon>
        <taxon>Spermatophyta</taxon>
        <taxon>Magnoliopsida</taxon>
        <taxon>eudicotyledons</taxon>
        <taxon>Gunneridae</taxon>
        <taxon>Pentapetalae</taxon>
        <taxon>rosids</taxon>
        <taxon>malvids</taxon>
        <taxon>Myrtales</taxon>
        <taxon>Lythraceae</taxon>
        <taxon>Punica</taxon>
    </lineage>
</organism>
<dbReference type="PANTHER" id="PTHR37610:SF40">
    <property type="entry name" value="OS01G0909600 PROTEIN"/>
    <property type="match status" value="1"/>
</dbReference>
<comment type="caution">
    <text evidence="3">The sequence shown here is derived from an EMBL/GenBank/DDBJ whole genome shotgun (WGS) entry which is preliminary data.</text>
</comment>
<dbReference type="PANTHER" id="PTHR37610">
    <property type="entry name" value="CCHC-TYPE DOMAIN-CONTAINING PROTEIN"/>
    <property type="match status" value="1"/>
</dbReference>
<evidence type="ECO:0000256" key="1">
    <source>
        <dbReference type="SAM" id="MobiDB-lite"/>
    </source>
</evidence>
<dbReference type="EMBL" id="PGOL01001856">
    <property type="protein sequence ID" value="PKI53501.1"/>
    <property type="molecule type" value="Genomic_DNA"/>
</dbReference>
<dbReference type="AlphaFoldDB" id="A0A2I0JB83"/>
<name>A0A2I0JB83_PUNGR</name>
<evidence type="ECO:0000259" key="2">
    <source>
        <dbReference type="Pfam" id="PF14244"/>
    </source>
</evidence>
<feature type="region of interest" description="Disordered" evidence="1">
    <location>
        <begin position="1"/>
        <end position="26"/>
    </location>
</feature>
<evidence type="ECO:0000313" key="3">
    <source>
        <dbReference type="EMBL" id="PKI53501.1"/>
    </source>
</evidence>
<dbReference type="Proteomes" id="UP000233551">
    <property type="component" value="Unassembled WGS sequence"/>
</dbReference>
<evidence type="ECO:0000313" key="4">
    <source>
        <dbReference type="Proteomes" id="UP000233551"/>
    </source>
</evidence>
<feature type="region of interest" description="Disordered" evidence="1">
    <location>
        <begin position="81"/>
        <end position="110"/>
    </location>
</feature>
<gene>
    <name evidence="3" type="ORF">CRG98_026107</name>
</gene>
<feature type="domain" description="Retrotransposon Copia-like N-terminal" evidence="2">
    <location>
        <begin position="41"/>
        <end position="85"/>
    </location>
</feature>
<reference evidence="3 4" key="1">
    <citation type="submission" date="2017-11" db="EMBL/GenBank/DDBJ databases">
        <title>De-novo sequencing of pomegranate (Punica granatum L.) genome.</title>
        <authorList>
            <person name="Akparov Z."/>
            <person name="Amiraslanov A."/>
            <person name="Hajiyeva S."/>
            <person name="Abbasov M."/>
            <person name="Kaur K."/>
            <person name="Hamwieh A."/>
            <person name="Solovyev V."/>
            <person name="Salamov A."/>
            <person name="Braich B."/>
            <person name="Kosarev P."/>
            <person name="Mahmoud A."/>
            <person name="Hajiyev E."/>
            <person name="Babayeva S."/>
            <person name="Izzatullayeva V."/>
            <person name="Mammadov A."/>
            <person name="Mammadov A."/>
            <person name="Sharifova S."/>
            <person name="Ojaghi J."/>
            <person name="Eynullazada K."/>
            <person name="Bayramov B."/>
            <person name="Abdulazimova A."/>
            <person name="Shahmuradov I."/>
        </authorList>
    </citation>
    <scope>NUCLEOTIDE SEQUENCE [LARGE SCALE GENOMIC DNA]</scope>
    <source>
        <strain evidence="4">cv. AG2017</strain>
        <tissue evidence="3">Leaf</tissue>
    </source>
</reference>
<proteinExistence type="predicted"/>
<dbReference type="InterPro" id="IPR029472">
    <property type="entry name" value="Copia-like_N"/>
</dbReference>
<sequence>MSDVSDEEKSSRQGSNSSKDKKAGDGSVRITDVPLVYRLASSNSTGAQVIACTLNGDNYLTWSRAMVIVLRVRNKLAFIDGSLKKSGDEEPSENGGKDATPQFWRGSLTP</sequence>
<accession>A0A2I0JB83</accession>
<protein>
    <recommendedName>
        <fullName evidence="2">Retrotransposon Copia-like N-terminal domain-containing protein</fullName>
    </recommendedName>
</protein>
<dbReference type="Pfam" id="PF14244">
    <property type="entry name" value="Retrotran_gag_3"/>
    <property type="match status" value="1"/>
</dbReference>
<keyword evidence="4" id="KW-1185">Reference proteome</keyword>